<organism evidence="2 3">
    <name type="scientific">Fusarium oxysporum f. sp. lycopersici (strain 4287 / CBS 123668 / FGSC 9935 / NRRL 34936)</name>
    <name type="common">Fusarium vascular wilt of tomato</name>
    <dbReference type="NCBI Taxonomy" id="426428"/>
    <lineage>
        <taxon>Eukaryota</taxon>
        <taxon>Fungi</taxon>
        <taxon>Dikarya</taxon>
        <taxon>Ascomycota</taxon>
        <taxon>Pezizomycotina</taxon>
        <taxon>Sordariomycetes</taxon>
        <taxon>Hypocreomycetidae</taxon>
        <taxon>Hypocreales</taxon>
        <taxon>Nectriaceae</taxon>
        <taxon>Fusarium</taxon>
        <taxon>Fusarium oxysporum species complex</taxon>
    </lineage>
</organism>
<accession>A0A0J9WCF4</accession>
<dbReference type="PANTHER" id="PTHR28042:SF1">
    <property type="entry name" value="E3 UBIQUITIN-PROTEIN LIGASE COMPLEX SLX5-SLX8 SUBUNIT SLX5"/>
    <property type="match status" value="1"/>
</dbReference>
<feature type="region of interest" description="Disordered" evidence="1">
    <location>
        <begin position="48"/>
        <end position="92"/>
    </location>
</feature>
<name>A0A0J9WCF4_FUSO4</name>
<dbReference type="GO" id="GO:0004842">
    <property type="term" value="F:ubiquitin-protein transferase activity"/>
    <property type="evidence" value="ECO:0007669"/>
    <property type="project" value="TreeGrafter"/>
</dbReference>
<protein>
    <recommendedName>
        <fullName evidence="4">RING-type domain-containing protein</fullName>
    </recommendedName>
</protein>
<evidence type="ECO:0000313" key="2">
    <source>
        <dbReference type="EMBL" id="KNB20251.1"/>
    </source>
</evidence>
<evidence type="ECO:0000313" key="3">
    <source>
        <dbReference type="Proteomes" id="UP000009097"/>
    </source>
</evidence>
<feature type="region of interest" description="Disordered" evidence="1">
    <location>
        <begin position="135"/>
        <end position="161"/>
    </location>
</feature>
<reference evidence="2" key="2">
    <citation type="journal article" date="2010" name="Nature">
        <title>Comparative genomics reveals mobile pathogenicity chromosomes in Fusarium.</title>
        <authorList>
            <person name="Ma L.J."/>
            <person name="van der Does H.C."/>
            <person name="Borkovich K.A."/>
            <person name="Coleman J.J."/>
            <person name="Daboussi M.J."/>
            <person name="Di Pietro A."/>
            <person name="Dufresne M."/>
            <person name="Freitag M."/>
            <person name="Grabherr M."/>
            <person name="Henrissat B."/>
            <person name="Houterman P.M."/>
            <person name="Kang S."/>
            <person name="Shim W.B."/>
            <person name="Woloshuk C."/>
            <person name="Xie X."/>
            <person name="Xu J.R."/>
            <person name="Antoniw J."/>
            <person name="Baker S.E."/>
            <person name="Bluhm B.H."/>
            <person name="Breakspear A."/>
            <person name="Brown D.W."/>
            <person name="Butchko R.A."/>
            <person name="Chapman S."/>
            <person name="Coulson R."/>
            <person name="Coutinho P.M."/>
            <person name="Danchin E.G."/>
            <person name="Diener A."/>
            <person name="Gale L.R."/>
            <person name="Gardiner D.M."/>
            <person name="Goff S."/>
            <person name="Hammond-Kosack K.E."/>
            <person name="Hilburn K."/>
            <person name="Hua-Van A."/>
            <person name="Jonkers W."/>
            <person name="Kazan K."/>
            <person name="Kodira C.D."/>
            <person name="Koehrsen M."/>
            <person name="Kumar L."/>
            <person name="Lee Y.H."/>
            <person name="Li L."/>
            <person name="Manners J.M."/>
            <person name="Miranda-Saavedra D."/>
            <person name="Mukherjee M."/>
            <person name="Park G."/>
            <person name="Park J."/>
            <person name="Park S.Y."/>
            <person name="Proctor R.H."/>
            <person name="Regev A."/>
            <person name="Ruiz-Roldan M.C."/>
            <person name="Sain D."/>
            <person name="Sakthikumar S."/>
            <person name="Sykes S."/>
            <person name="Schwartz D.C."/>
            <person name="Turgeon B.G."/>
            <person name="Wapinski I."/>
            <person name="Yoder O."/>
            <person name="Young S."/>
            <person name="Zeng Q."/>
            <person name="Zhou S."/>
            <person name="Galagan J."/>
            <person name="Cuomo C.A."/>
            <person name="Kistler H.C."/>
            <person name="Rep M."/>
        </authorList>
    </citation>
    <scope>NUCLEOTIDE SEQUENCE [LARGE SCALE GENOMIC DNA]</scope>
    <source>
        <strain evidence="2">4287</strain>
    </source>
</reference>
<dbReference type="Proteomes" id="UP000009097">
    <property type="component" value="Unassembled WGS sequence"/>
</dbReference>
<sequence>MSKFSRRRRLPNYPEAQLHQSTPSAPGVFDPFSVIDLTEEPDAYLLRSTAATQPPQRPPQPAPYIDLTGLPDSPTQTQYGEATRSGARTSYRLPPWRTNHIFRDNPATSHVGSQPSATMSGPAFNLLSLSIFMTSPNRKPRTPSPPPTRAGFTRNTRAGTEKDDETVAICPACYNELAYDPADTGLHCPANTSTGKRKRAPDERHFWALKNCGHVYCANCYAKRNGVDLRAPDEKSPYLAAADFGCAVEGCNTRVSTENDWVGIYV</sequence>
<dbReference type="GeneID" id="28958095"/>
<feature type="compositionally biased region" description="Basic residues" evidence="1">
    <location>
        <begin position="1"/>
        <end position="10"/>
    </location>
</feature>
<evidence type="ECO:0000256" key="1">
    <source>
        <dbReference type="SAM" id="MobiDB-lite"/>
    </source>
</evidence>
<dbReference type="AlphaFoldDB" id="A0A0J9WCF4"/>
<dbReference type="PANTHER" id="PTHR28042">
    <property type="entry name" value="E3 UBIQUITIN-PROTEIN LIGASE COMPLEX SLX5-SLX8 SUBUNIT SLX5"/>
    <property type="match status" value="1"/>
</dbReference>
<reference evidence="2" key="1">
    <citation type="submission" date="2007-04" db="EMBL/GenBank/DDBJ databases">
        <authorList>
            <consortium name="The Broad Institute Genome Sequencing Platform"/>
            <person name="Birren B."/>
            <person name="Lander E."/>
            <person name="Galagan J."/>
            <person name="Nusbaum C."/>
            <person name="Devon K."/>
            <person name="Ma L.-J."/>
            <person name="Jaffe D."/>
            <person name="Butler J."/>
            <person name="Alvarez P."/>
            <person name="Gnerre S."/>
            <person name="Grabherr M."/>
            <person name="Kleber M."/>
            <person name="Mauceli E."/>
            <person name="Brockman W."/>
            <person name="MacCallum I.A."/>
            <person name="Young S."/>
            <person name="LaButti K."/>
            <person name="DeCaprio D."/>
            <person name="Crawford M."/>
            <person name="Koehrsen M."/>
            <person name="Engels R."/>
            <person name="Montgomery P."/>
            <person name="Pearson M."/>
            <person name="Howarth C."/>
            <person name="Larson L."/>
            <person name="White J."/>
            <person name="O'Leary S."/>
            <person name="Kodira C."/>
            <person name="Zeng Q."/>
            <person name="Yandava C."/>
            <person name="Alvarado L."/>
            <person name="Kistler C."/>
            <person name="Shim W.-B."/>
            <person name="Kang S."/>
            <person name="Woloshuk C."/>
        </authorList>
    </citation>
    <scope>NUCLEOTIDE SEQUENCE</scope>
    <source>
        <strain evidence="2">4287</strain>
    </source>
</reference>
<dbReference type="RefSeq" id="XP_018258296.1">
    <property type="nucleotide sequence ID" value="XM_018397329.1"/>
</dbReference>
<dbReference type="GO" id="GO:0033768">
    <property type="term" value="C:SUMO-targeted ubiquitin ligase complex"/>
    <property type="evidence" value="ECO:0007669"/>
    <property type="project" value="TreeGrafter"/>
</dbReference>
<dbReference type="EMBL" id="DS231742">
    <property type="protein sequence ID" value="KNB20251.1"/>
    <property type="molecule type" value="Genomic_DNA"/>
</dbReference>
<evidence type="ECO:0008006" key="4">
    <source>
        <dbReference type="Google" id="ProtNLM"/>
    </source>
</evidence>
<dbReference type="VEuPathDB" id="FungiDB:FOXG_17326"/>
<feature type="region of interest" description="Disordered" evidence="1">
    <location>
        <begin position="1"/>
        <end position="33"/>
    </location>
</feature>
<proteinExistence type="predicted"/>
<dbReference type="InterPro" id="IPR038886">
    <property type="entry name" value="E3_SLX5/Rfp1"/>
</dbReference>
<gene>
    <name evidence="2" type="ORF">FOXG_17326</name>
</gene>